<gene>
    <name evidence="2" type="ORF">CHRIB12_LOCUS16710</name>
</gene>
<sequence>MMMQRITSKCPRPLESGRFGLRQGKYNEKRETRSSPESIFKSVCITYNGLSLYDGDNADSKIRKGLAISSMRTS</sequence>
<dbReference type="OrthoDB" id="10308342at2759"/>
<feature type="region of interest" description="Disordered" evidence="1">
    <location>
        <begin position="1"/>
        <end position="33"/>
    </location>
</feature>
<dbReference type="EMBL" id="CAGKOT010000041">
    <property type="protein sequence ID" value="CAB5379622.1"/>
    <property type="molecule type" value="Genomic_DNA"/>
</dbReference>
<name>A0A915ZLZ6_9GLOM</name>
<evidence type="ECO:0000313" key="2">
    <source>
        <dbReference type="EMBL" id="CAB5379622.1"/>
    </source>
</evidence>
<dbReference type="AlphaFoldDB" id="A0A915ZLZ6"/>
<protein>
    <submittedName>
        <fullName evidence="2">Uncharacterized protein</fullName>
    </submittedName>
</protein>
<comment type="caution">
    <text evidence="2">The sequence shown here is derived from an EMBL/GenBank/DDBJ whole genome shotgun (WGS) entry which is preliminary data.</text>
</comment>
<organism evidence="2 3">
    <name type="scientific">Rhizophagus irregularis</name>
    <dbReference type="NCBI Taxonomy" id="588596"/>
    <lineage>
        <taxon>Eukaryota</taxon>
        <taxon>Fungi</taxon>
        <taxon>Fungi incertae sedis</taxon>
        <taxon>Mucoromycota</taxon>
        <taxon>Glomeromycotina</taxon>
        <taxon>Glomeromycetes</taxon>
        <taxon>Glomerales</taxon>
        <taxon>Glomeraceae</taxon>
        <taxon>Rhizophagus</taxon>
    </lineage>
</organism>
<dbReference type="VEuPathDB" id="FungiDB:RhiirFUN_022688"/>
<accession>A0A915ZLZ6</accession>
<reference evidence="2" key="1">
    <citation type="submission" date="2020-05" db="EMBL/GenBank/DDBJ databases">
        <authorList>
            <person name="Rincon C."/>
            <person name="Sanders R I."/>
            <person name="Robbins C."/>
            <person name="Chaturvedi A."/>
        </authorList>
    </citation>
    <scope>NUCLEOTIDE SEQUENCE</scope>
    <source>
        <strain evidence="2">CHB12</strain>
    </source>
</reference>
<evidence type="ECO:0000313" key="3">
    <source>
        <dbReference type="Proteomes" id="UP000684084"/>
    </source>
</evidence>
<evidence type="ECO:0000256" key="1">
    <source>
        <dbReference type="SAM" id="MobiDB-lite"/>
    </source>
</evidence>
<proteinExistence type="predicted"/>
<dbReference type="Proteomes" id="UP000684084">
    <property type="component" value="Unassembled WGS sequence"/>
</dbReference>